<dbReference type="InterPro" id="IPR001451">
    <property type="entry name" value="Hexapep"/>
</dbReference>
<dbReference type="PANTHER" id="PTHR23416:SF23">
    <property type="entry name" value="ACETYLTRANSFERASE C18B11.09C-RELATED"/>
    <property type="match status" value="1"/>
</dbReference>
<feature type="transmembrane region" description="Helical" evidence="3">
    <location>
        <begin position="45"/>
        <end position="69"/>
    </location>
</feature>
<keyword evidence="3" id="KW-1133">Transmembrane helix</keyword>
<dbReference type="KEGG" id="mbw:MSBRW_0002"/>
<keyword evidence="4" id="KW-0614">Plasmid</keyword>
<dbReference type="PATRIC" id="fig|1434109.4.peg.4848"/>
<sequence>MINLKNIGFYLSKITYGSYLLKTSKHIAITIDRVVTSIISKASEYIKYILIAIDGIVTPIILLITKVIFIDTSLRPLWKIRGLILFPFIKCASVPYIGKDVYFIELLTRKYIFGKNVRISNFCKLIGPIEIGDNVSISNNVEVRHHTIIGNNVGIGPNTLFITDTHELGNEKKRAGKHITKKIIIKDGCWIGANVIILGGVTIGAGAVIAAGSVVASNVKPNSFVVGTRAKEIRTLRSMSNLRRS</sequence>
<dbReference type="AlphaFoldDB" id="A0A0E3QHW4"/>
<dbReference type="PROSITE" id="PS00101">
    <property type="entry name" value="HEXAPEP_TRANSFERASES"/>
    <property type="match status" value="1"/>
</dbReference>
<evidence type="ECO:0000256" key="1">
    <source>
        <dbReference type="ARBA" id="ARBA00007274"/>
    </source>
</evidence>
<dbReference type="GO" id="GO:0008374">
    <property type="term" value="F:O-acyltransferase activity"/>
    <property type="evidence" value="ECO:0007669"/>
    <property type="project" value="TreeGrafter"/>
</dbReference>
<gene>
    <name evidence="4" type="ORF">MSBRW_0002</name>
</gene>
<dbReference type="InterPro" id="IPR018357">
    <property type="entry name" value="Hexapep_transf_CS"/>
</dbReference>
<keyword evidence="3" id="KW-0812">Transmembrane</keyword>
<evidence type="ECO:0000256" key="3">
    <source>
        <dbReference type="SAM" id="Phobius"/>
    </source>
</evidence>
<comment type="similarity">
    <text evidence="1">Belongs to the transferase hexapeptide repeat family.</text>
</comment>
<dbReference type="EMBL" id="CP009525">
    <property type="protein sequence ID" value="AKB49255.1"/>
    <property type="molecule type" value="Genomic_DNA"/>
</dbReference>
<dbReference type="InterPro" id="IPR051159">
    <property type="entry name" value="Hexapeptide_acetyltransf"/>
</dbReference>
<dbReference type="HOGENOM" id="CLU_1187780_0_0_2"/>
<dbReference type="PANTHER" id="PTHR23416">
    <property type="entry name" value="SIALIC ACID SYNTHASE-RELATED"/>
    <property type="match status" value="1"/>
</dbReference>
<name>A0A0E3QHW4_METBA</name>
<geneLocation type="plasmid" evidence="4">
    <name>unnamed</name>
</geneLocation>
<dbReference type="InterPro" id="IPR011004">
    <property type="entry name" value="Trimer_LpxA-like_sf"/>
</dbReference>
<dbReference type="RefSeq" id="WP_011302004.1">
    <property type="nucleotide sequence ID" value="NZ_CP009525.1"/>
</dbReference>
<accession>A0A0E3QHW4</accession>
<evidence type="ECO:0000256" key="2">
    <source>
        <dbReference type="ARBA" id="ARBA00022679"/>
    </source>
</evidence>
<dbReference type="CDD" id="cd04647">
    <property type="entry name" value="LbH_MAT_like"/>
    <property type="match status" value="1"/>
</dbReference>
<protein>
    <submittedName>
        <fullName evidence="4">Acetyltransferase</fullName>
    </submittedName>
</protein>
<dbReference type="GeneID" id="25419119"/>
<keyword evidence="2 4" id="KW-0808">Transferase</keyword>
<dbReference type="SUPFAM" id="SSF51161">
    <property type="entry name" value="Trimeric LpxA-like enzymes"/>
    <property type="match status" value="1"/>
</dbReference>
<evidence type="ECO:0000313" key="4">
    <source>
        <dbReference type="EMBL" id="AKB49255.1"/>
    </source>
</evidence>
<proteinExistence type="inferred from homology"/>
<organism evidence="4 5">
    <name type="scientific">Methanosarcina barkeri str. Wiesmoor</name>
    <dbReference type="NCBI Taxonomy" id="1434109"/>
    <lineage>
        <taxon>Archaea</taxon>
        <taxon>Methanobacteriati</taxon>
        <taxon>Methanobacteriota</taxon>
        <taxon>Stenosarchaea group</taxon>
        <taxon>Methanomicrobia</taxon>
        <taxon>Methanosarcinales</taxon>
        <taxon>Methanosarcinaceae</taxon>
        <taxon>Methanosarcina</taxon>
    </lineage>
</organism>
<reference evidence="4 5" key="1">
    <citation type="submission" date="2014-07" db="EMBL/GenBank/DDBJ databases">
        <title>Methanogenic archaea and the global carbon cycle.</title>
        <authorList>
            <person name="Henriksen J.R."/>
            <person name="Luke J."/>
            <person name="Reinhart S."/>
            <person name="Benedict M.N."/>
            <person name="Youngblut N.D."/>
            <person name="Metcalf M.E."/>
            <person name="Whitaker R.J."/>
            <person name="Metcalf W.W."/>
        </authorList>
    </citation>
    <scope>NUCLEOTIDE SEQUENCE [LARGE SCALE GENOMIC DNA]</scope>
    <source>
        <strain evidence="4 5">Wiesmoor</strain>
        <plasmid evidence="5">Plasmid</plasmid>
    </source>
</reference>
<feature type="transmembrane region" description="Helical" evidence="3">
    <location>
        <begin position="191"/>
        <end position="216"/>
    </location>
</feature>
<dbReference type="Pfam" id="PF00132">
    <property type="entry name" value="Hexapep"/>
    <property type="match status" value="2"/>
</dbReference>
<dbReference type="Gene3D" id="2.160.10.10">
    <property type="entry name" value="Hexapeptide repeat proteins"/>
    <property type="match status" value="1"/>
</dbReference>
<dbReference type="Proteomes" id="UP000033038">
    <property type="component" value="Plasmid unnamed"/>
</dbReference>
<keyword evidence="3" id="KW-0472">Membrane</keyword>
<evidence type="ECO:0000313" key="5">
    <source>
        <dbReference type="Proteomes" id="UP000033038"/>
    </source>
</evidence>